<comment type="subcellular location">
    <subcellularLocation>
        <location evidence="1">Nucleus</location>
        <location evidence="1">Nucleolus</location>
    </subcellularLocation>
</comment>
<evidence type="ECO:0000313" key="10">
    <source>
        <dbReference type="EMBL" id="CDK27732.1"/>
    </source>
</evidence>
<dbReference type="PRINTS" id="PR00320">
    <property type="entry name" value="GPROTEINBRPT"/>
</dbReference>
<dbReference type="GeneID" id="34521113"/>
<dbReference type="OrthoDB" id="3142434at2759"/>
<sequence length="909" mass="101661">MRSDFKFSNLLGSVYYRGNLVFTKDGSTLLSPVGNKVSVFDLMHNKSFTLDYEHRKNISCLALNSQGNLLISVDEDGRAILVNFRARTVLHHFNFKDRVRDIVFSPDGTHFAISCGRLIQIWKTPSLTEDRQFAPFVRHRVYAGHYSEVTSVSWSGDSRFILSTSKDMTARIFSLETEDAAAKMTLSGHRDHVVRAFFSKDQESIFTVSKDGAIFQWEYTTRPKDEDSLESKKDDDEEDMNWRITDRHYFFADTKVKCCTFHADSGVLTVGFGNGEFRLYELPSFTLIQQLAMGQNAVNTITVNSTGEWLAFGSSKLGQLLVYEWQSESYILKQQGHFDSTNAIAYSPDGARIVTAADDGKIKIWDIISGFCLATFDEHSSAVTGIAFAKRGQVMFSSSLDGSVRAWDLIRYRNFRTFTAPERIQFSCLAVDPSGEIVCAGSLDDFNIHVWSVQTSQLLDSLSGHEGPVSSLSFGTENSNVLASASWDKTIRVWDIFARSQTVEPFHVLSECLALAVRPDSKQVAASTLEGQVSFWDLESGTQVGNIDGRKDILQGRHIEDRFVSQNSSRGKHFSTICYSFDGLSLLAGGNNNSLCLYDIPNEVLLKRFTVSQNMSLNGTLELLNSKKMTDAGPIDLIDLDDDLSDFEDRKKGFSTMPGSARGDPSLRSTLPEIRVTSVSFSPTANAFAAATTEGLLIYSIDDDAMFDPIDLDMEVTPENTLEALKEKEYLTALVMSFRLNEKYLIHKVYDSILATDVELVVQQLPTIYISRLIDFIGSLLMDDPHIEFNLSWIKAIFNSHGRHIAKNKHIYASGLRAIQRFLARVAKEVVAVGERNTFNLQFLTSEPHGAVDRDEFQLMMVGEPDDSDISASDSEMDQDEDRESSAGQNLDDSEGSDQEESDDDMQDS</sequence>
<dbReference type="GO" id="GO:0005737">
    <property type="term" value="C:cytoplasm"/>
    <property type="evidence" value="ECO:0007669"/>
    <property type="project" value="EnsemblFungi"/>
</dbReference>
<comment type="similarity">
    <text evidence="2">Belongs to the WD repeat PWP2 family.</text>
</comment>
<feature type="repeat" description="WD" evidence="7">
    <location>
        <begin position="462"/>
        <end position="496"/>
    </location>
</feature>
<dbReference type="GO" id="GO:0034388">
    <property type="term" value="C:Pwp2p-containing subcomplex of 90S preribosome"/>
    <property type="evidence" value="ECO:0007669"/>
    <property type="project" value="EnsemblFungi"/>
</dbReference>
<dbReference type="HOGENOM" id="CLU_010458_0_0_1"/>
<dbReference type="InterPro" id="IPR036322">
    <property type="entry name" value="WD40_repeat_dom_sf"/>
</dbReference>
<proteinExistence type="inferred from homology"/>
<dbReference type="RefSeq" id="XP_022459725.1">
    <property type="nucleotide sequence ID" value="XM_022602154.1"/>
</dbReference>
<protein>
    <recommendedName>
        <fullName evidence="9">Small-subunit processome Utp12 domain-containing protein</fullName>
    </recommendedName>
</protein>
<dbReference type="InterPro" id="IPR019775">
    <property type="entry name" value="WD40_repeat_CS"/>
</dbReference>
<evidence type="ECO:0000256" key="7">
    <source>
        <dbReference type="PROSITE-ProRule" id="PRU00221"/>
    </source>
</evidence>
<dbReference type="InterPro" id="IPR015943">
    <property type="entry name" value="WD40/YVTN_repeat-like_dom_sf"/>
</dbReference>
<dbReference type="InterPro" id="IPR001680">
    <property type="entry name" value="WD40_rpt"/>
</dbReference>
<dbReference type="SMART" id="SM00320">
    <property type="entry name" value="WD40"/>
    <property type="match status" value="13"/>
</dbReference>
<dbReference type="GO" id="GO:0030010">
    <property type="term" value="P:establishment of cell polarity"/>
    <property type="evidence" value="ECO:0007669"/>
    <property type="project" value="EnsemblFungi"/>
</dbReference>
<dbReference type="InterPro" id="IPR027145">
    <property type="entry name" value="PWP2"/>
</dbReference>
<evidence type="ECO:0000313" key="11">
    <source>
        <dbReference type="Proteomes" id="UP000019384"/>
    </source>
</evidence>
<dbReference type="PANTHER" id="PTHR19858">
    <property type="entry name" value="WD40 REPEAT PROTEIN"/>
    <property type="match status" value="1"/>
</dbReference>
<dbReference type="InterPro" id="IPR007148">
    <property type="entry name" value="SSU_processome_Utp12"/>
</dbReference>
<dbReference type="Gene3D" id="2.130.10.10">
    <property type="entry name" value="YVTN repeat-like/Quinoprotein amine dehydrogenase"/>
    <property type="match status" value="3"/>
</dbReference>
<feature type="repeat" description="WD" evidence="7">
    <location>
        <begin position="186"/>
        <end position="221"/>
    </location>
</feature>
<evidence type="ECO:0000256" key="6">
    <source>
        <dbReference type="ARBA" id="ARBA00023242"/>
    </source>
</evidence>
<keyword evidence="11" id="KW-1185">Reference proteome</keyword>
<dbReference type="FunFam" id="2.130.10.10:FF:000602">
    <property type="entry name" value="Periodic tryptophan protein 2"/>
    <property type="match status" value="1"/>
</dbReference>
<evidence type="ECO:0000256" key="4">
    <source>
        <dbReference type="ARBA" id="ARBA00022574"/>
    </source>
</evidence>
<feature type="compositionally biased region" description="Acidic residues" evidence="8">
    <location>
        <begin position="892"/>
        <end position="909"/>
    </location>
</feature>
<name>W6MR65_9ASCO</name>
<keyword evidence="3" id="KW-0597">Phosphoprotein</keyword>
<dbReference type="SUPFAM" id="SSF50978">
    <property type="entry name" value="WD40 repeat-like"/>
    <property type="match status" value="2"/>
</dbReference>
<keyword evidence="4 7" id="KW-0853">WD repeat</keyword>
<feature type="domain" description="Small-subunit processome Utp12" evidence="9">
    <location>
        <begin position="741"/>
        <end position="845"/>
    </location>
</feature>
<dbReference type="Pfam" id="PF00400">
    <property type="entry name" value="WD40"/>
    <property type="match status" value="8"/>
</dbReference>
<dbReference type="SUPFAM" id="SSF50998">
    <property type="entry name" value="Quinoprotein alcohol dehydrogenase-like"/>
    <property type="match status" value="1"/>
</dbReference>
<dbReference type="EMBL" id="HG793128">
    <property type="protein sequence ID" value="CDK27732.1"/>
    <property type="molecule type" value="Genomic_DNA"/>
</dbReference>
<accession>W6MR65</accession>
<evidence type="ECO:0000259" key="9">
    <source>
        <dbReference type="Pfam" id="PF04003"/>
    </source>
</evidence>
<evidence type="ECO:0000256" key="3">
    <source>
        <dbReference type="ARBA" id="ARBA00022553"/>
    </source>
</evidence>
<keyword evidence="5" id="KW-0677">Repeat</keyword>
<keyword evidence="6" id="KW-0539">Nucleus</keyword>
<evidence type="ECO:0000256" key="8">
    <source>
        <dbReference type="SAM" id="MobiDB-lite"/>
    </source>
</evidence>
<dbReference type="PROSITE" id="PS50082">
    <property type="entry name" value="WD_REPEATS_2"/>
    <property type="match status" value="5"/>
</dbReference>
<feature type="repeat" description="WD" evidence="7">
    <location>
        <begin position="376"/>
        <end position="417"/>
    </location>
</feature>
<dbReference type="AlphaFoldDB" id="W6MR65"/>
<organism evidence="10 11">
    <name type="scientific">Kuraishia capsulata CBS 1993</name>
    <dbReference type="NCBI Taxonomy" id="1382522"/>
    <lineage>
        <taxon>Eukaryota</taxon>
        <taxon>Fungi</taxon>
        <taxon>Dikarya</taxon>
        <taxon>Ascomycota</taxon>
        <taxon>Saccharomycotina</taxon>
        <taxon>Pichiomycetes</taxon>
        <taxon>Pichiales</taxon>
        <taxon>Pichiaceae</taxon>
        <taxon>Kuraishia</taxon>
    </lineage>
</organism>
<dbReference type="GO" id="GO:0000028">
    <property type="term" value="P:ribosomal small subunit assembly"/>
    <property type="evidence" value="ECO:0007669"/>
    <property type="project" value="TreeGrafter"/>
</dbReference>
<reference evidence="10" key="2">
    <citation type="submission" date="2014-02" db="EMBL/GenBank/DDBJ databases">
        <title>Complete DNA sequence of /Kuraishia capsulata/ illustrates novel genomic features among budding yeasts (/Saccharomycotina/).</title>
        <authorList>
            <person name="Morales L."/>
            <person name="Noel B."/>
            <person name="Porcel B."/>
            <person name="Marcet-Houben M."/>
            <person name="Hullo M-F."/>
            <person name="Sacerdot C."/>
            <person name="Tekaia F."/>
            <person name="Leh-Louis V."/>
            <person name="Despons L."/>
            <person name="Khanna V."/>
            <person name="Aury J-M."/>
            <person name="Barbe V."/>
            <person name="Couloux A."/>
            <person name="Labadie K."/>
            <person name="Pelletier E."/>
            <person name="Souciet J-L."/>
            <person name="Boekhout T."/>
            <person name="Gabaldon T."/>
            <person name="Wincker P."/>
            <person name="Dujon B."/>
        </authorList>
    </citation>
    <scope>NUCLEOTIDE SEQUENCE</scope>
    <source>
        <strain evidence="10">CBS 1993</strain>
    </source>
</reference>
<reference evidence="10" key="1">
    <citation type="submission" date="2013-12" db="EMBL/GenBank/DDBJ databases">
        <authorList>
            <person name="Genoscope - CEA"/>
        </authorList>
    </citation>
    <scope>NUCLEOTIDE SEQUENCE</scope>
    <source>
        <strain evidence="10">CBS 1993</strain>
    </source>
</reference>
<evidence type="ECO:0000256" key="2">
    <source>
        <dbReference type="ARBA" id="ARBA00010226"/>
    </source>
</evidence>
<feature type="region of interest" description="Disordered" evidence="8">
    <location>
        <begin position="863"/>
        <end position="909"/>
    </location>
</feature>
<evidence type="ECO:0000256" key="1">
    <source>
        <dbReference type="ARBA" id="ARBA00004604"/>
    </source>
</evidence>
<dbReference type="GO" id="GO:0000472">
    <property type="term" value="P:endonucleolytic cleavage to generate mature 5'-end of SSU-rRNA from (SSU-rRNA, 5.8S rRNA, LSU-rRNA)"/>
    <property type="evidence" value="ECO:0007669"/>
    <property type="project" value="EnsemblFungi"/>
</dbReference>
<dbReference type="STRING" id="1382522.W6MR65"/>
<feature type="compositionally biased region" description="Acidic residues" evidence="8">
    <location>
        <begin position="864"/>
        <end position="883"/>
    </location>
</feature>
<dbReference type="Pfam" id="PF04003">
    <property type="entry name" value="Utp12"/>
    <property type="match status" value="1"/>
</dbReference>
<dbReference type="GO" id="GO:0000447">
    <property type="term" value="P:endonucleolytic cleavage in ITS1 to separate SSU-rRNA from 5.8S rRNA and LSU-rRNA from tricistronic rRNA transcript (SSU-rRNA, 5.8S rRNA, LSU-rRNA)"/>
    <property type="evidence" value="ECO:0007669"/>
    <property type="project" value="EnsemblFungi"/>
</dbReference>
<dbReference type="Proteomes" id="UP000019384">
    <property type="component" value="Unassembled WGS sequence"/>
</dbReference>
<feature type="repeat" description="WD" evidence="7">
    <location>
        <begin position="142"/>
        <end position="183"/>
    </location>
</feature>
<dbReference type="InterPro" id="IPR020472">
    <property type="entry name" value="WD40_PAC1"/>
</dbReference>
<dbReference type="PROSITE" id="PS50294">
    <property type="entry name" value="WD_REPEATS_REGION"/>
    <property type="match status" value="4"/>
</dbReference>
<dbReference type="GO" id="GO:0032040">
    <property type="term" value="C:small-subunit processome"/>
    <property type="evidence" value="ECO:0007669"/>
    <property type="project" value="EnsemblFungi"/>
</dbReference>
<feature type="repeat" description="WD" evidence="7">
    <location>
        <begin position="334"/>
        <end position="375"/>
    </location>
</feature>
<evidence type="ECO:0000256" key="5">
    <source>
        <dbReference type="ARBA" id="ARBA00022737"/>
    </source>
</evidence>
<dbReference type="InterPro" id="IPR011047">
    <property type="entry name" value="Quinoprotein_ADH-like_sf"/>
</dbReference>
<dbReference type="PROSITE" id="PS00678">
    <property type="entry name" value="WD_REPEATS_1"/>
    <property type="match status" value="3"/>
</dbReference>
<gene>
    <name evidence="10" type="ORF">KUCA_T00003711001</name>
</gene>
<dbReference type="GO" id="GO:0000480">
    <property type="term" value="P:endonucleolytic cleavage in 5'-ETS of tricistronic rRNA transcript (SSU-rRNA, 5.8S rRNA, LSU-rRNA)"/>
    <property type="evidence" value="ECO:0007669"/>
    <property type="project" value="EnsemblFungi"/>
</dbReference>
<dbReference type="CDD" id="cd00200">
    <property type="entry name" value="WD40"/>
    <property type="match status" value="1"/>
</dbReference>
<dbReference type="GO" id="GO:0000920">
    <property type="term" value="P:septum digestion after cytokinesis"/>
    <property type="evidence" value="ECO:0007669"/>
    <property type="project" value="EnsemblFungi"/>
</dbReference>
<dbReference type="PANTHER" id="PTHR19858:SF0">
    <property type="entry name" value="PERIODIC TRYPTOPHAN PROTEIN 2 HOMOLOG"/>
    <property type="match status" value="1"/>
</dbReference>